<feature type="domain" description="Formyl transferase N-terminal" evidence="6">
    <location>
        <begin position="5"/>
        <end position="170"/>
    </location>
</feature>
<evidence type="ECO:0000313" key="8">
    <source>
        <dbReference type="EMBL" id="ASD30124.1"/>
    </source>
</evidence>
<dbReference type="EMBL" id="CP021991">
    <property type="protein sequence ID" value="ASD30124.1"/>
    <property type="molecule type" value="Genomic_DNA"/>
</dbReference>
<dbReference type="InterPro" id="IPR011034">
    <property type="entry name" value="Formyl_transferase-like_C_sf"/>
</dbReference>
<keyword evidence="4 5" id="KW-0648">Protein biosynthesis</keyword>
<dbReference type="Pfam" id="PF02911">
    <property type="entry name" value="Formyl_trans_C"/>
    <property type="match status" value="1"/>
</dbReference>
<dbReference type="AlphaFoldDB" id="A0AAC9X757"/>
<comment type="function">
    <text evidence="5">Attaches a formyl group to the free amino group of methionyl-tRNA(fMet). The formyl group appears to play a dual role in the initiator identity of N-formylmethionyl-tRNA by promoting its recognition by IF2 and preventing the misappropriation of this tRNA by the elongation apparatus.</text>
</comment>
<dbReference type="InterPro" id="IPR036477">
    <property type="entry name" value="Formyl_transf_N_sf"/>
</dbReference>
<comment type="catalytic activity">
    <reaction evidence="5">
        <text>L-methionyl-tRNA(fMet) + (6R)-10-formyltetrahydrofolate = N-formyl-L-methionyl-tRNA(fMet) + (6S)-5,6,7,8-tetrahydrofolate + H(+)</text>
        <dbReference type="Rhea" id="RHEA:24380"/>
        <dbReference type="Rhea" id="RHEA-COMP:9952"/>
        <dbReference type="Rhea" id="RHEA-COMP:9953"/>
        <dbReference type="ChEBI" id="CHEBI:15378"/>
        <dbReference type="ChEBI" id="CHEBI:57453"/>
        <dbReference type="ChEBI" id="CHEBI:78530"/>
        <dbReference type="ChEBI" id="CHEBI:78844"/>
        <dbReference type="ChEBI" id="CHEBI:195366"/>
        <dbReference type="EC" id="2.1.2.9"/>
    </reaction>
</comment>
<reference evidence="8 9" key="1">
    <citation type="submission" date="2017-06" db="EMBL/GenBank/DDBJ databases">
        <title>Genome Sequencing and Comparative Genomics Analysis of Five Ureaplasma Urealyticums with Different Drug Resistance.</title>
        <authorList>
            <person name="Ma L."/>
            <person name="Jia T."/>
        </authorList>
    </citation>
    <scope>NUCLEOTIDE SEQUENCE [LARGE SCALE GENOMIC DNA]</scope>
    <source>
        <strain evidence="9">hebnu uu3</strain>
    </source>
</reference>
<dbReference type="Proteomes" id="UP000197054">
    <property type="component" value="Chromosome"/>
</dbReference>
<dbReference type="GO" id="GO:0004479">
    <property type="term" value="F:methionyl-tRNA formyltransferase activity"/>
    <property type="evidence" value="ECO:0007669"/>
    <property type="project" value="UniProtKB-UniRule"/>
</dbReference>
<organism evidence="8 9">
    <name type="scientific">Ureaplasma parvum</name>
    <name type="common">Ureaplasma urealyticum biotype 1</name>
    <dbReference type="NCBI Taxonomy" id="134821"/>
    <lineage>
        <taxon>Bacteria</taxon>
        <taxon>Bacillati</taxon>
        <taxon>Mycoplasmatota</taxon>
        <taxon>Mycoplasmoidales</taxon>
        <taxon>Mycoplasmoidaceae</taxon>
        <taxon>Ureaplasma</taxon>
    </lineage>
</organism>
<feature type="domain" description="Formyl transferase C-terminal" evidence="7">
    <location>
        <begin position="204"/>
        <end position="300"/>
    </location>
</feature>
<keyword evidence="3 5" id="KW-0808">Transferase</keyword>
<gene>
    <name evidence="5" type="primary">fmt</name>
    <name evidence="8" type="ORF">CEG42_02790</name>
</gene>
<evidence type="ECO:0000256" key="3">
    <source>
        <dbReference type="ARBA" id="ARBA00022679"/>
    </source>
</evidence>
<dbReference type="InterPro" id="IPR041711">
    <property type="entry name" value="Met-tRNA-FMT_N"/>
</dbReference>
<evidence type="ECO:0000259" key="7">
    <source>
        <dbReference type="Pfam" id="PF02911"/>
    </source>
</evidence>
<dbReference type="Pfam" id="PF00551">
    <property type="entry name" value="Formyl_trans_N"/>
    <property type="match status" value="1"/>
</dbReference>
<evidence type="ECO:0000256" key="2">
    <source>
        <dbReference type="ARBA" id="ARBA00012261"/>
    </source>
</evidence>
<dbReference type="NCBIfam" id="TIGR00460">
    <property type="entry name" value="fmt"/>
    <property type="match status" value="1"/>
</dbReference>
<dbReference type="PANTHER" id="PTHR11138:SF5">
    <property type="entry name" value="METHIONYL-TRNA FORMYLTRANSFERASE, MITOCHONDRIAL"/>
    <property type="match status" value="1"/>
</dbReference>
<dbReference type="EC" id="2.1.2.9" evidence="2 5"/>
<dbReference type="CDD" id="cd08646">
    <property type="entry name" value="FMT_core_Met-tRNA-FMT_N"/>
    <property type="match status" value="1"/>
</dbReference>
<dbReference type="PANTHER" id="PTHR11138">
    <property type="entry name" value="METHIONYL-TRNA FORMYLTRANSFERASE"/>
    <property type="match status" value="1"/>
</dbReference>
<dbReference type="InterPro" id="IPR005794">
    <property type="entry name" value="Fmt"/>
</dbReference>
<dbReference type="HAMAP" id="MF_00182">
    <property type="entry name" value="Formyl_trans"/>
    <property type="match status" value="1"/>
</dbReference>
<dbReference type="SUPFAM" id="SSF53328">
    <property type="entry name" value="Formyltransferase"/>
    <property type="match status" value="1"/>
</dbReference>
<sequence>MKYKVMFFGTPEIAKIVLETLFNMHEVDLIAVVSQPDAHFDRKKNVVYSPVKQFCLDHNIKLFQPEKIKEIEEEIRILGPDIIITCAFGQFINQGIIDIPKYKIVNIHASLLPKLRGGAPIHYAILNGELKTGITLMHTIKKMDAGNILFQRSLEINDCTTTKSLTLELANLSALMIKEHFLELVKPNLVGIQQDENSVSFAYNIQKDQNIINFDQPAFFINRFVNAMYDKPIAIMQYNGVSIKVYQVKITNQKSCQKPGTIVIFKNQLFVSTQDFDIELLLIQLPNKKPLSPKVLLNGRNPFIN</sequence>
<dbReference type="InterPro" id="IPR002376">
    <property type="entry name" value="Formyl_transf_N"/>
</dbReference>
<dbReference type="SUPFAM" id="SSF50486">
    <property type="entry name" value="FMT C-terminal domain-like"/>
    <property type="match status" value="1"/>
</dbReference>
<dbReference type="InterPro" id="IPR044135">
    <property type="entry name" value="Met-tRNA-FMT_C"/>
</dbReference>
<feature type="binding site" evidence="5">
    <location>
        <begin position="110"/>
        <end position="113"/>
    </location>
    <ligand>
        <name>(6S)-5,6,7,8-tetrahydrofolate</name>
        <dbReference type="ChEBI" id="CHEBI:57453"/>
    </ligand>
</feature>
<dbReference type="RefSeq" id="WP_006688740.1">
    <property type="nucleotide sequence ID" value="NZ_CAMQQM010000004.1"/>
</dbReference>
<evidence type="ECO:0000313" key="9">
    <source>
        <dbReference type="Proteomes" id="UP000197054"/>
    </source>
</evidence>
<dbReference type="CDD" id="cd08704">
    <property type="entry name" value="Met_tRNA_FMT_C"/>
    <property type="match status" value="1"/>
</dbReference>
<evidence type="ECO:0000256" key="4">
    <source>
        <dbReference type="ARBA" id="ARBA00022917"/>
    </source>
</evidence>
<dbReference type="InterPro" id="IPR005793">
    <property type="entry name" value="Formyl_trans_C"/>
</dbReference>
<evidence type="ECO:0000259" key="6">
    <source>
        <dbReference type="Pfam" id="PF00551"/>
    </source>
</evidence>
<comment type="similarity">
    <text evidence="1 5">Belongs to the Fmt family.</text>
</comment>
<name>A0AAC9X757_UREPR</name>
<evidence type="ECO:0000256" key="1">
    <source>
        <dbReference type="ARBA" id="ARBA00010699"/>
    </source>
</evidence>
<accession>A0AAC9X757</accession>
<protein>
    <recommendedName>
        <fullName evidence="2 5">Methionyl-tRNA formyltransferase</fullName>
        <ecNumber evidence="2 5">2.1.2.9</ecNumber>
    </recommendedName>
</protein>
<dbReference type="GO" id="GO:0005829">
    <property type="term" value="C:cytosol"/>
    <property type="evidence" value="ECO:0007669"/>
    <property type="project" value="TreeGrafter"/>
</dbReference>
<dbReference type="Gene3D" id="3.40.50.12230">
    <property type="match status" value="1"/>
</dbReference>
<proteinExistence type="inferred from homology"/>
<evidence type="ECO:0000256" key="5">
    <source>
        <dbReference type="HAMAP-Rule" id="MF_00182"/>
    </source>
</evidence>